<dbReference type="OrthoDB" id="6283463at2759"/>
<dbReference type="Proteomes" id="UP000410492">
    <property type="component" value="Unassembled WGS sequence"/>
</dbReference>
<dbReference type="SMART" id="SM01114">
    <property type="entry name" value="CXC"/>
    <property type="match status" value="2"/>
</dbReference>
<accession>A0A653DJQ6</accession>
<evidence type="ECO:0000313" key="8">
    <source>
        <dbReference type="Proteomes" id="UP000410492"/>
    </source>
</evidence>
<keyword evidence="4" id="KW-0175">Coiled coil</keyword>
<gene>
    <name evidence="7" type="ORF">CALMAC_LOCUS18125</name>
</gene>
<dbReference type="GO" id="GO:0005634">
    <property type="term" value="C:nucleus"/>
    <property type="evidence" value="ECO:0007669"/>
    <property type="project" value="UniProtKB-SubCell"/>
</dbReference>
<proteinExistence type="inferred from homology"/>
<dbReference type="PANTHER" id="PTHR12446">
    <property type="entry name" value="TESMIN/TSO1-RELATED"/>
    <property type="match status" value="1"/>
</dbReference>
<dbReference type="Pfam" id="PF03638">
    <property type="entry name" value="TCR"/>
    <property type="match status" value="2"/>
</dbReference>
<feature type="coiled-coil region" evidence="4">
    <location>
        <begin position="39"/>
        <end position="73"/>
    </location>
</feature>
<name>A0A653DJQ6_CALMS</name>
<evidence type="ECO:0000256" key="1">
    <source>
        <dbReference type="ARBA" id="ARBA00004123"/>
    </source>
</evidence>
<dbReference type="AlphaFoldDB" id="A0A653DJQ6"/>
<keyword evidence="3" id="KW-0539">Nucleus</keyword>
<comment type="subcellular location">
    <subcellularLocation>
        <location evidence="1">Nucleus</location>
    </subcellularLocation>
</comment>
<feature type="domain" description="CRC" evidence="6">
    <location>
        <begin position="521"/>
        <end position="637"/>
    </location>
</feature>
<evidence type="ECO:0000256" key="3">
    <source>
        <dbReference type="ARBA" id="ARBA00023242"/>
    </source>
</evidence>
<reference evidence="7 8" key="1">
    <citation type="submission" date="2019-01" db="EMBL/GenBank/DDBJ databases">
        <authorList>
            <person name="Sayadi A."/>
        </authorList>
    </citation>
    <scope>NUCLEOTIDE SEQUENCE [LARGE SCALE GENOMIC DNA]</scope>
</reference>
<feature type="compositionally biased region" description="Pro residues" evidence="5">
    <location>
        <begin position="499"/>
        <end position="509"/>
    </location>
</feature>
<protein>
    <recommendedName>
        <fullName evidence="6">CRC domain-containing protein</fullName>
    </recommendedName>
</protein>
<evidence type="ECO:0000256" key="4">
    <source>
        <dbReference type="SAM" id="Coils"/>
    </source>
</evidence>
<dbReference type="EMBL" id="CAACVG010012503">
    <property type="protein sequence ID" value="VEN60423.1"/>
    <property type="molecule type" value="Genomic_DNA"/>
</dbReference>
<feature type="region of interest" description="Disordered" evidence="5">
    <location>
        <begin position="661"/>
        <end position="681"/>
    </location>
</feature>
<sequence>MSFSGKGSPEDSEALVDNLSMENASLSEENMAGLSTNDYHELNELSHELTLTNEEMETELIVENQEIVEHEEEVETEEITADDEFGDSDHHTGSSDEMLPELKNIRPILGNNAIPPLRPLTIAPKPTKVPLTVKPVAGQQLLLLQGTGAGQTLKLVSPQGQELNLANLISSRPVAIKPTYKTVASSGGNISIIQQKPLVMKKIITPVQKTVAAKPTLTAFTNKQGQHFMLVQKSGDQQQLKLVQAQSGSLTTIPTPTKTITLQQAQDMGLIANNAKLVQQVPGTPKQQTLLLAKPSQKSVKLIPQMTPTLVSAAVPGTSTTKTVALSTVKTPTKILPAGAVTIPKGSQKIIFKTAATNQTIIPSGQLIQVASSQALASGQLHQINIPGKGMQLIKFVTASSAEPTIPTTSTGTTTAAKLVANVPTSNVIVTEIKPVSTASMLAPKPMKTTTTAVTAAPQVPQVVAVLPAFPAPIAPVAKVAIPANPSPRQATKAQVKPTTPPPTIPPAPKPDDVEANGMRPRKPCNCTKSQCLKLYCDCFANGEFCYMCKCINCFNDLDNEEYRNRAIKACLERNPHAFKPKIGKAKDVAGDTAIRKHTKGCNCKRSGCLKNYCECYEAKIACSNNCKCVGCRNIEDTMEKKTLRHLVEMEKVAAAIMSASRYSPSRESGRQRRSSNTRNKQTVNYITDEVIEATCQCMLTICDNAQDNLQDEEMTKRLIIEEFGRCLTEIIDCTSNNT</sequence>
<evidence type="ECO:0000259" key="6">
    <source>
        <dbReference type="PROSITE" id="PS51634"/>
    </source>
</evidence>
<evidence type="ECO:0000313" key="7">
    <source>
        <dbReference type="EMBL" id="VEN60423.1"/>
    </source>
</evidence>
<keyword evidence="8" id="KW-1185">Reference proteome</keyword>
<dbReference type="GO" id="GO:0006355">
    <property type="term" value="P:regulation of DNA-templated transcription"/>
    <property type="evidence" value="ECO:0007669"/>
    <property type="project" value="TreeGrafter"/>
</dbReference>
<evidence type="ECO:0000256" key="5">
    <source>
        <dbReference type="SAM" id="MobiDB-lite"/>
    </source>
</evidence>
<dbReference type="PANTHER" id="PTHR12446:SF34">
    <property type="entry name" value="PROTEIN LIN-54 HOMOLOG"/>
    <property type="match status" value="1"/>
</dbReference>
<dbReference type="PROSITE" id="PS51634">
    <property type="entry name" value="CRC"/>
    <property type="match status" value="1"/>
</dbReference>
<dbReference type="InterPro" id="IPR005172">
    <property type="entry name" value="CRC"/>
</dbReference>
<organism evidence="7 8">
    <name type="scientific">Callosobruchus maculatus</name>
    <name type="common">Southern cowpea weevil</name>
    <name type="synonym">Pulse bruchid</name>
    <dbReference type="NCBI Taxonomy" id="64391"/>
    <lineage>
        <taxon>Eukaryota</taxon>
        <taxon>Metazoa</taxon>
        <taxon>Ecdysozoa</taxon>
        <taxon>Arthropoda</taxon>
        <taxon>Hexapoda</taxon>
        <taxon>Insecta</taxon>
        <taxon>Pterygota</taxon>
        <taxon>Neoptera</taxon>
        <taxon>Endopterygota</taxon>
        <taxon>Coleoptera</taxon>
        <taxon>Polyphaga</taxon>
        <taxon>Cucujiformia</taxon>
        <taxon>Chrysomeloidea</taxon>
        <taxon>Chrysomelidae</taxon>
        <taxon>Bruchinae</taxon>
        <taxon>Bruchini</taxon>
        <taxon>Callosobruchus</taxon>
    </lineage>
</organism>
<dbReference type="InterPro" id="IPR033467">
    <property type="entry name" value="Tesmin/TSO1-like_CXC"/>
</dbReference>
<feature type="region of interest" description="Disordered" evidence="5">
    <location>
        <begin position="486"/>
        <end position="516"/>
    </location>
</feature>
<dbReference type="InterPro" id="IPR028307">
    <property type="entry name" value="Lin-54_fam"/>
</dbReference>
<evidence type="ECO:0000256" key="2">
    <source>
        <dbReference type="ARBA" id="ARBA00007267"/>
    </source>
</evidence>
<comment type="similarity">
    <text evidence="2">Belongs to the lin-54 family.</text>
</comment>